<protein>
    <submittedName>
        <fullName evidence="2">Uncharacterized protein</fullName>
    </submittedName>
</protein>
<dbReference type="OrthoDB" id="1116839at2"/>
<proteinExistence type="predicted"/>
<gene>
    <name evidence="2" type="ORF">DWB61_16610</name>
</gene>
<feature type="transmembrane region" description="Helical" evidence="1">
    <location>
        <begin position="20"/>
        <end position="38"/>
    </location>
</feature>
<keyword evidence="3" id="KW-1185">Reference proteome</keyword>
<dbReference type="AlphaFoldDB" id="A0A425XWX7"/>
<comment type="caution">
    <text evidence="2">The sequence shown here is derived from an EMBL/GenBank/DDBJ whole genome shotgun (WGS) entry which is preliminary data.</text>
</comment>
<reference evidence="2 3" key="1">
    <citation type="submission" date="2018-07" db="EMBL/GenBank/DDBJ databases">
        <title>Draft genome sequence of Ancylomarina sp. M1P.</title>
        <authorList>
            <person name="Yadav S."/>
            <person name="Villanueva L."/>
            <person name="Damste J.S.S."/>
        </authorList>
    </citation>
    <scope>NUCLEOTIDE SEQUENCE [LARGE SCALE GENOMIC DNA]</scope>
    <source>
        <strain evidence="2 3">M1P</strain>
    </source>
</reference>
<name>A0A425XWX7_9BACT</name>
<sequence>MKTEPILEECYQLSKSTLLIYRVFLILTFFISALSLSAQEKVIVVGGTSAAPFSRGVSKTSKINEIAYQKQLLGSFYLDDDWAGTDIYLINDSLVLCDINTRIDLRNNVLEIKTKKDTLVLPTYRIKSLFFKETAMVFVTENIVKSPTSGFYQIIVDDKYSLLCQPKVKVERADFNIITNSGSRDDKIIQQEFFYLFVDENLIKLEKSKAKFKKQFRKNKKIEQFFSQKKVKPKNKAFLIELVKFINEEKLNI</sequence>
<organism evidence="2 3">
    <name type="scientific">Ancylomarina euxinus</name>
    <dbReference type="NCBI Taxonomy" id="2283627"/>
    <lineage>
        <taxon>Bacteria</taxon>
        <taxon>Pseudomonadati</taxon>
        <taxon>Bacteroidota</taxon>
        <taxon>Bacteroidia</taxon>
        <taxon>Marinilabiliales</taxon>
        <taxon>Marinifilaceae</taxon>
        <taxon>Ancylomarina</taxon>
    </lineage>
</organism>
<dbReference type="Proteomes" id="UP000285794">
    <property type="component" value="Unassembled WGS sequence"/>
</dbReference>
<evidence type="ECO:0000256" key="1">
    <source>
        <dbReference type="SAM" id="Phobius"/>
    </source>
</evidence>
<dbReference type="RefSeq" id="WP_125032030.1">
    <property type="nucleotide sequence ID" value="NZ_JAPXVP010000022.1"/>
</dbReference>
<evidence type="ECO:0000313" key="2">
    <source>
        <dbReference type="EMBL" id="RRG19142.1"/>
    </source>
</evidence>
<keyword evidence="1" id="KW-0472">Membrane</keyword>
<keyword evidence="1" id="KW-0812">Transmembrane</keyword>
<accession>A0A425XWX7</accession>
<keyword evidence="1" id="KW-1133">Transmembrane helix</keyword>
<dbReference type="EMBL" id="QQWG01000025">
    <property type="protein sequence ID" value="RRG19142.1"/>
    <property type="molecule type" value="Genomic_DNA"/>
</dbReference>
<evidence type="ECO:0000313" key="3">
    <source>
        <dbReference type="Proteomes" id="UP000285794"/>
    </source>
</evidence>